<evidence type="ECO:0008006" key="3">
    <source>
        <dbReference type="Google" id="ProtNLM"/>
    </source>
</evidence>
<dbReference type="Proteomes" id="UP000028719">
    <property type="component" value="Unassembled WGS sequence"/>
</dbReference>
<name>A0ABR4UQG1_9FLAO</name>
<dbReference type="RefSeq" id="WP_034740941.1">
    <property type="nucleotide sequence ID" value="NZ_JPRI01000002.1"/>
</dbReference>
<gene>
    <name evidence="1" type="ORF">IW16_06120</name>
</gene>
<evidence type="ECO:0000313" key="1">
    <source>
        <dbReference type="EMBL" id="KFF26853.1"/>
    </source>
</evidence>
<proteinExistence type="predicted"/>
<protein>
    <recommendedName>
        <fullName evidence="3">Phospholipase D-like domain-containing protein</fullName>
    </recommendedName>
</protein>
<organism evidence="1 2">
    <name type="scientific">Chryseobacterium vrystaatense</name>
    <dbReference type="NCBI Taxonomy" id="307480"/>
    <lineage>
        <taxon>Bacteria</taxon>
        <taxon>Pseudomonadati</taxon>
        <taxon>Bacteroidota</taxon>
        <taxon>Flavobacteriia</taxon>
        <taxon>Flavobacteriales</taxon>
        <taxon>Weeksellaceae</taxon>
        <taxon>Chryseobacterium group</taxon>
        <taxon>Chryseobacterium</taxon>
    </lineage>
</organism>
<sequence>MLFSKDDIGVNSNNQEAETNDSAFTSKFLNIHTERIENLRGDLQRFPEDGEGFFLQTMQSFNAITFVLKIAHHYFIEELYATTYSVSMKVVVALQELQSKGKIGKITLLISDSMMSRNPKVCDAINSWAETDGSITVIYSWNHSKFTLCKTKEDFFCIEGSGNWGDNACYEQYCFINSQQVYDLRKRLFSDCKVVYRVN</sequence>
<comment type="caution">
    <text evidence="1">The sequence shown here is derived from an EMBL/GenBank/DDBJ whole genome shotgun (WGS) entry which is preliminary data.</text>
</comment>
<accession>A0ABR4UQG1</accession>
<dbReference type="EMBL" id="JPRI01000002">
    <property type="protein sequence ID" value="KFF26853.1"/>
    <property type="molecule type" value="Genomic_DNA"/>
</dbReference>
<keyword evidence="2" id="KW-1185">Reference proteome</keyword>
<reference evidence="1 2" key="1">
    <citation type="submission" date="2014-07" db="EMBL/GenBank/DDBJ databases">
        <title>Genome of Chryseobacterium vrystaatense LMG 22846.</title>
        <authorList>
            <person name="Pipes S.E."/>
            <person name="Stropko S.J."/>
            <person name="Newman J.D."/>
        </authorList>
    </citation>
    <scope>NUCLEOTIDE SEQUENCE [LARGE SCALE GENOMIC DNA]</scope>
    <source>
        <strain evidence="1 2">LMG 22846</strain>
    </source>
</reference>
<evidence type="ECO:0000313" key="2">
    <source>
        <dbReference type="Proteomes" id="UP000028719"/>
    </source>
</evidence>